<evidence type="ECO:0000313" key="2">
    <source>
        <dbReference type="Proteomes" id="UP000239560"/>
    </source>
</evidence>
<proteinExistence type="predicted"/>
<dbReference type="EMBL" id="LCTV02000009">
    <property type="protein sequence ID" value="PRQ72803.1"/>
    <property type="molecule type" value="Genomic_DNA"/>
</dbReference>
<sequence>MAADSEYKSRGPSQLSQATIRTLERVDVEAGPLAKFWDRYWGSEEGTAAVIDGVLTLASSVDTEQVEPYIVREDYIKAMREVVVAHSRGESNSFVGYGQPGIGKSIFLRILLALCFELRIPVIYGAVDESSATLFTNDGVFELPHEKVKRCTFVEPPIVLLDAAGKEPVPSAWYTNKRFTIFLSSSPAEYRYAELVGHRPTTFINFSLWRRYELVHFLVVTARSAADPPAKKVPCTLASYVFPTSLTTDGSKYIVTNSHDGDALVPPHMLPNLKLVEPPADVLEYWNCRASARNHYGPLETFDVLGPRIRTVIDGVKIEQGDLIRDGVKRVAPGSVVRSLPDATAALSAGTPVPAESQKVGFHKIFYEMPTQFLSEGQPAVILIIPSAQLHKLFLDGAQELEKVERDRLYVQLRSHRSLLCYTYESMALHHISHAGFIADDLTVPPLPLRQFDPRRDLPVDSNYIATMPPNYPTFDMLGSLEGHVIRHSPPFPQNGFEGSEDMEGVEQS</sequence>
<comment type="caution">
    <text evidence="1">The sequence shown here is derived from an EMBL/GenBank/DDBJ whole genome shotgun (WGS) entry which is preliminary data.</text>
</comment>
<name>A0A2T0A478_RHOTO</name>
<dbReference type="OrthoDB" id="2340858at2759"/>
<dbReference type="Proteomes" id="UP000239560">
    <property type="component" value="Unassembled WGS sequence"/>
</dbReference>
<evidence type="ECO:0008006" key="3">
    <source>
        <dbReference type="Google" id="ProtNLM"/>
    </source>
</evidence>
<protein>
    <recommendedName>
        <fullName evidence="3">Proteophosphoglycan ppg4</fullName>
    </recommendedName>
</protein>
<organism evidence="1 2">
    <name type="scientific">Rhodotorula toruloides</name>
    <name type="common">Yeast</name>
    <name type="synonym">Rhodosporidium toruloides</name>
    <dbReference type="NCBI Taxonomy" id="5286"/>
    <lineage>
        <taxon>Eukaryota</taxon>
        <taxon>Fungi</taxon>
        <taxon>Dikarya</taxon>
        <taxon>Basidiomycota</taxon>
        <taxon>Pucciniomycotina</taxon>
        <taxon>Microbotryomycetes</taxon>
        <taxon>Sporidiobolales</taxon>
        <taxon>Sporidiobolaceae</taxon>
        <taxon>Rhodotorula</taxon>
    </lineage>
</organism>
<reference evidence="1 2" key="1">
    <citation type="journal article" date="2018" name="Elife">
        <title>Functional genomics of lipid metabolism in the oleaginous yeast Rhodosporidium toruloides.</title>
        <authorList>
            <person name="Coradetti S.T."/>
            <person name="Pinel D."/>
            <person name="Geiselman G."/>
            <person name="Ito M."/>
            <person name="Mondo S."/>
            <person name="Reilly M.C."/>
            <person name="Cheng Y.F."/>
            <person name="Bauer S."/>
            <person name="Grigoriev I."/>
            <person name="Gladden J.M."/>
            <person name="Simmons B.A."/>
            <person name="Brem R."/>
            <person name="Arkin A.P."/>
            <person name="Skerker J.M."/>
        </authorList>
    </citation>
    <scope>NUCLEOTIDE SEQUENCE [LARGE SCALE GENOMIC DNA]</scope>
    <source>
        <strain evidence="1 2">NBRC 0880</strain>
    </source>
</reference>
<evidence type="ECO:0000313" key="1">
    <source>
        <dbReference type="EMBL" id="PRQ72803.1"/>
    </source>
</evidence>
<accession>A0A2T0A478</accession>
<gene>
    <name evidence="1" type="ORF">AAT19DRAFT_16727</name>
</gene>
<dbReference type="AlphaFoldDB" id="A0A2T0A478"/>